<evidence type="ECO:0000313" key="3">
    <source>
        <dbReference type="Proteomes" id="UP000034448"/>
    </source>
</evidence>
<organism evidence="2 3">
    <name type="scientific">Candidatus Daviesbacteria bacterium GW2011_GWA1_36_8</name>
    <dbReference type="NCBI Taxonomy" id="1618417"/>
    <lineage>
        <taxon>Bacteria</taxon>
        <taxon>Candidatus Daviesiibacteriota</taxon>
    </lineage>
</organism>
<reference evidence="2 3" key="1">
    <citation type="journal article" date="2015" name="Nature">
        <title>rRNA introns, odd ribosomes, and small enigmatic genomes across a large radiation of phyla.</title>
        <authorList>
            <person name="Brown C.T."/>
            <person name="Hug L.A."/>
            <person name="Thomas B.C."/>
            <person name="Sharon I."/>
            <person name="Castelle C.J."/>
            <person name="Singh A."/>
            <person name="Wilkins M.J."/>
            <person name="Williams K.H."/>
            <person name="Banfield J.F."/>
        </authorList>
    </citation>
    <scope>NUCLEOTIDE SEQUENCE [LARGE SCALE GENOMIC DNA]</scope>
</reference>
<sequence length="469" mass="53770">MKILTVLLMNNAALRKLAYKSLLELATSQGFNASGKDEVFGCIFGRDSALTILKILKVHTHKPSLELLEISRKALLTLVKLQGREFNLESGEQPGKFIHEFRKSEKEKERLLSLKKPWYVYPDDTIKNYDSIDSTPLTLIAIYKYWQISQDSEFLLTVLPAVEAGLNWIITFGDMDKDDLIEYELPKERTHGGLPVQSWTDSHESLMDKFGKFPKYPIAPVEAQGYAWLALKLWGNFYLQHSPQFGQKLLAQSQKLKSVFNKKFIIKDSGHFYAAQALDGNKNKIKTITGNPLLLLWASFTSTKHTACIIDDEYIPDFVKRAFKEDLFDKDAGIRTMSTKSPTFNPSQNSYHNGSFWPILNGMVHEGLENWGFKLEANKLKEATIKPLLYFKTPIELYIKNELGNYQEFKSPSGQTSCKVQAWSAAAMLDLLTEESEFDNFFNPLYLFWQKILLKYNPWKTLPALTKNL</sequence>
<protein>
    <submittedName>
        <fullName evidence="2">Amylo-alpha-16-glucosidase</fullName>
    </submittedName>
</protein>
<dbReference type="InterPro" id="IPR008928">
    <property type="entry name" value="6-hairpin_glycosidase_sf"/>
</dbReference>
<evidence type="ECO:0000259" key="1">
    <source>
        <dbReference type="Pfam" id="PF06202"/>
    </source>
</evidence>
<dbReference type="EMBL" id="LBSJ01000007">
    <property type="protein sequence ID" value="KKQ15950.1"/>
    <property type="molecule type" value="Genomic_DNA"/>
</dbReference>
<name>A0A0G0FQ64_9BACT</name>
<dbReference type="Proteomes" id="UP000034448">
    <property type="component" value="Unassembled WGS sequence"/>
</dbReference>
<feature type="domain" description="Glycogen debranching enzyme C-terminal" evidence="1">
    <location>
        <begin position="123"/>
        <end position="429"/>
    </location>
</feature>
<gene>
    <name evidence="2" type="ORF">US28_C0007G0041</name>
</gene>
<dbReference type="Gene3D" id="1.50.10.10">
    <property type="match status" value="1"/>
</dbReference>
<dbReference type="GO" id="GO:0005975">
    <property type="term" value="P:carbohydrate metabolic process"/>
    <property type="evidence" value="ECO:0007669"/>
    <property type="project" value="InterPro"/>
</dbReference>
<accession>A0A0G0FQ64</accession>
<dbReference type="Pfam" id="PF06202">
    <property type="entry name" value="GDE_C"/>
    <property type="match status" value="1"/>
</dbReference>
<comment type="caution">
    <text evidence="2">The sequence shown here is derived from an EMBL/GenBank/DDBJ whole genome shotgun (WGS) entry which is preliminary data.</text>
</comment>
<dbReference type="InterPro" id="IPR012341">
    <property type="entry name" value="6hp_glycosidase-like_sf"/>
</dbReference>
<dbReference type="AlphaFoldDB" id="A0A0G0FQ64"/>
<dbReference type="InterPro" id="IPR032790">
    <property type="entry name" value="GDE_C"/>
</dbReference>
<dbReference type="SUPFAM" id="SSF48208">
    <property type="entry name" value="Six-hairpin glycosidases"/>
    <property type="match status" value="1"/>
</dbReference>
<proteinExistence type="predicted"/>
<evidence type="ECO:0000313" key="2">
    <source>
        <dbReference type="EMBL" id="KKQ15950.1"/>
    </source>
</evidence>